<gene>
    <name evidence="7" type="ORF">PHYBOEH_005425</name>
</gene>
<feature type="transmembrane region" description="Helical" evidence="5">
    <location>
        <begin position="526"/>
        <end position="545"/>
    </location>
</feature>
<evidence type="ECO:0000259" key="6">
    <source>
        <dbReference type="PROSITE" id="PS50042"/>
    </source>
</evidence>
<evidence type="ECO:0000256" key="2">
    <source>
        <dbReference type="ARBA" id="ARBA00022692"/>
    </source>
</evidence>
<feature type="transmembrane region" description="Helical" evidence="5">
    <location>
        <begin position="377"/>
        <end position="398"/>
    </location>
</feature>
<feature type="domain" description="Cyclic nucleotide-binding" evidence="6">
    <location>
        <begin position="121"/>
        <end position="219"/>
    </location>
</feature>
<proteinExistence type="predicted"/>
<dbReference type="Pfam" id="PF00027">
    <property type="entry name" value="cNMP_binding"/>
    <property type="match status" value="1"/>
</dbReference>
<feature type="transmembrane region" description="Helical" evidence="5">
    <location>
        <begin position="434"/>
        <end position="456"/>
    </location>
</feature>
<dbReference type="InterPro" id="IPR050818">
    <property type="entry name" value="KCNH_animal-type"/>
</dbReference>
<protein>
    <recommendedName>
        <fullName evidence="6">Cyclic nucleotide-binding domain-containing protein</fullName>
    </recommendedName>
</protein>
<dbReference type="OrthoDB" id="415460at2759"/>
<dbReference type="GO" id="GO:0042391">
    <property type="term" value="P:regulation of membrane potential"/>
    <property type="evidence" value="ECO:0007669"/>
    <property type="project" value="TreeGrafter"/>
</dbReference>
<dbReference type="Proteomes" id="UP000693981">
    <property type="component" value="Unassembled WGS sequence"/>
</dbReference>
<feature type="transmembrane region" description="Helical" evidence="5">
    <location>
        <begin position="326"/>
        <end position="346"/>
    </location>
</feature>
<dbReference type="GO" id="GO:0005249">
    <property type="term" value="F:voltage-gated potassium channel activity"/>
    <property type="evidence" value="ECO:0007669"/>
    <property type="project" value="TreeGrafter"/>
</dbReference>
<evidence type="ECO:0000256" key="3">
    <source>
        <dbReference type="ARBA" id="ARBA00022989"/>
    </source>
</evidence>
<dbReference type="CDD" id="cd00038">
    <property type="entry name" value="CAP_ED"/>
    <property type="match status" value="1"/>
</dbReference>
<feature type="transmembrane region" description="Helical" evidence="5">
    <location>
        <begin position="20"/>
        <end position="42"/>
    </location>
</feature>
<dbReference type="PROSITE" id="PS50042">
    <property type="entry name" value="CNMP_BINDING_3"/>
    <property type="match status" value="1"/>
</dbReference>
<evidence type="ECO:0000313" key="7">
    <source>
        <dbReference type="EMBL" id="KAG7394270.1"/>
    </source>
</evidence>
<keyword evidence="3 5" id="KW-1133">Transmembrane helix</keyword>
<evidence type="ECO:0000256" key="5">
    <source>
        <dbReference type="SAM" id="Phobius"/>
    </source>
</evidence>
<feature type="transmembrane region" description="Helical" evidence="5">
    <location>
        <begin position="551"/>
        <end position="572"/>
    </location>
</feature>
<evidence type="ECO:0000256" key="4">
    <source>
        <dbReference type="ARBA" id="ARBA00023136"/>
    </source>
</evidence>
<sequence length="627" mass="71553">MVLQGYDDVTPVSDAETAYVIIVQIVGALCSSSMLANFLFIFRFRNSRYSAFSTHVDNAREYMRSKGIPRVIRHQVIAYFNYAWNTHHGLDSEEALYLMPKHLQSKVIATLKATRIKQVSFLAKESVEFINSLALALDRRVYSPTDQIIEPKTNAQMYFVIRGSVVISAFDGSNPKDSQTGDFFAEICLLLPEQYEEKAIAKTFCELYVLSKVKFDEVVSHFYRGSEAAVVTQMAETLEKHSVQQRKTRKLLGHVSSVIALNRRNNHRRTVTRMKEDWNLPDSSFRLVWDTMHLMAVVYVAFEVPYHAVFVSMAEGENMFIQDPTIGLRYVCTLLAELFFVVDIVLRSRYLAYLDPIVMLNVVDPLLIFRKYREDGFFLDIIACIPVGIVVDSVSNLAPTGYSWLFRLPRLLRVRYLPGMVRDLGDAYSISSKLHMFISLLLGVALLLHVIGCIWFEMAWIPRDSQGRHGDEVVLRELTRYDCLRQASRFDNCSWVKFDCYTHVGVAFPAVDKASMYDNSFAYVRSVYWAVGTLTAVGYGDILAFSTAESYFAAVWIFVSGIINFGVVGAMSNTLSNIMAPRYQHLEHLNTLSSIMDRMSISEMLSAEIRRFYNQHFHSCMGSGFME</sequence>
<dbReference type="Pfam" id="PF00520">
    <property type="entry name" value="Ion_trans"/>
    <property type="match status" value="1"/>
</dbReference>
<evidence type="ECO:0000256" key="1">
    <source>
        <dbReference type="ARBA" id="ARBA00004141"/>
    </source>
</evidence>
<reference evidence="7" key="1">
    <citation type="submission" date="2021-02" db="EMBL/GenBank/DDBJ databases">
        <authorList>
            <person name="Palmer J.M."/>
        </authorList>
    </citation>
    <scope>NUCLEOTIDE SEQUENCE</scope>
    <source>
        <strain evidence="7">SCRP23</strain>
    </source>
</reference>
<name>A0A8T1WR32_9STRA</name>
<dbReference type="PANTHER" id="PTHR10217">
    <property type="entry name" value="VOLTAGE AND LIGAND GATED POTASSIUM CHANNEL"/>
    <property type="match status" value="1"/>
</dbReference>
<feature type="transmembrane region" description="Helical" evidence="5">
    <location>
        <begin position="294"/>
        <end position="314"/>
    </location>
</feature>
<keyword evidence="4 5" id="KW-0472">Membrane</keyword>
<dbReference type="AlphaFoldDB" id="A0A8T1WR32"/>
<keyword evidence="2 5" id="KW-0812">Transmembrane</keyword>
<dbReference type="InterPro" id="IPR000595">
    <property type="entry name" value="cNMP-bd_dom"/>
</dbReference>
<accession>A0A8T1WR32</accession>
<comment type="subcellular location">
    <subcellularLocation>
        <location evidence="1">Membrane</location>
        <topology evidence="1">Multi-pass membrane protein</topology>
    </subcellularLocation>
</comment>
<organism evidence="7 8">
    <name type="scientific">Phytophthora boehmeriae</name>
    <dbReference type="NCBI Taxonomy" id="109152"/>
    <lineage>
        <taxon>Eukaryota</taxon>
        <taxon>Sar</taxon>
        <taxon>Stramenopiles</taxon>
        <taxon>Oomycota</taxon>
        <taxon>Peronosporomycetes</taxon>
        <taxon>Peronosporales</taxon>
        <taxon>Peronosporaceae</taxon>
        <taxon>Phytophthora</taxon>
    </lineage>
</organism>
<dbReference type="PANTHER" id="PTHR10217:SF435">
    <property type="entry name" value="POTASSIUM VOLTAGE-GATED CHANNEL PROTEIN EAG"/>
    <property type="match status" value="1"/>
</dbReference>
<dbReference type="InterPro" id="IPR005821">
    <property type="entry name" value="Ion_trans_dom"/>
</dbReference>
<dbReference type="GO" id="GO:0005886">
    <property type="term" value="C:plasma membrane"/>
    <property type="evidence" value="ECO:0007669"/>
    <property type="project" value="TreeGrafter"/>
</dbReference>
<dbReference type="EMBL" id="JAGDFL010000285">
    <property type="protein sequence ID" value="KAG7394270.1"/>
    <property type="molecule type" value="Genomic_DNA"/>
</dbReference>
<evidence type="ECO:0000313" key="8">
    <source>
        <dbReference type="Proteomes" id="UP000693981"/>
    </source>
</evidence>
<keyword evidence="8" id="KW-1185">Reference proteome</keyword>
<comment type="caution">
    <text evidence="7">The sequence shown here is derived from an EMBL/GenBank/DDBJ whole genome shotgun (WGS) entry which is preliminary data.</text>
</comment>